<keyword evidence="5" id="KW-1185">Reference proteome</keyword>
<dbReference type="GO" id="GO:1990599">
    <property type="term" value="F:3' overhang single-stranded DNA endodeoxyribonuclease activity"/>
    <property type="evidence" value="ECO:0007669"/>
    <property type="project" value="UniProtKB-EC"/>
</dbReference>
<gene>
    <name evidence="4" type="primary">nuc</name>
    <name evidence="4" type="ORF">ENKNEFLB_02118</name>
</gene>
<keyword evidence="2" id="KW-0732">Signal</keyword>
<accession>A0ABX8EM73</accession>
<dbReference type="SUPFAM" id="SSF50199">
    <property type="entry name" value="Staphylococcal nuclease"/>
    <property type="match status" value="1"/>
</dbReference>
<evidence type="ECO:0000259" key="3">
    <source>
        <dbReference type="PROSITE" id="PS50830"/>
    </source>
</evidence>
<sequence length="234" mass="24592">MRIRFVPMFIALAVALTGLLGFTTATAQAADKDCGDFATQKAAQTFYINHGGPQSDPHGLDAEGDGVACEGNPCPCSTDQGGGGGGGDNGGGGNPEPKPKRAAAKIIRVVDGDTAKVKYIGGGKATVRFLGIDTPEVFGGEECGGPEASEALKNRLPRGTRVVLISDTSQDLKDRYGRQLRYVEKKGTDVGRAMIFDGKGEVYVYQGNPFNRVKAYRKAQDSAKDADRGIWGAC</sequence>
<evidence type="ECO:0000256" key="1">
    <source>
        <dbReference type="SAM" id="MobiDB-lite"/>
    </source>
</evidence>
<feature type="domain" description="TNase-like" evidence="3">
    <location>
        <begin position="100"/>
        <end position="233"/>
    </location>
</feature>
<dbReference type="InterPro" id="IPR008613">
    <property type="entry name" value="Excalibur_Ca-bd_domain"/>
</dbReference>
<dbReference type="InterPro" id="IPR035437">
    <property type="entry name" value="SNase_OB-fold_sf"/>
</dbReference>
<evidence type="ECO:0000256" key="2">
    <source>
        <dbReference type="SAM" id="SignalP"/>
    </source>
</evidence>
<protein>
    <submittedName>
        <fullName evidence="4">Thermonuclease</fullName>
        <ecNumber evidence="4">3.1.31.1</ecNumber>
    </submittedName>
</protein>
<feature type="compositionally biased region" description="Gly residues" evidence="1">
    <location>
        <begin position="80"/>
        <end position="94"/>
    </location>
</feature>
<feature type="signal peptide" evidence="2">
    <location>
        <begin position="1"/>
        <end position="29"/>
    </location>
</feature>
<keyword evidence="4" id="KW-0378">Hydrolase</keyword>
<proteinExistence type="predicted"/>
<dbReference type="SMART" id="SM00318">
    <property type="entry name" value="SNc"/>
    <property type="match status" value="1"/>
</dbReference>
<evidence type="ECO:0000313" key="4">
    <source>
        <dbReference type="EMBL" id="QVT79728.1"/>
    </source>
</evidence>
<feature type="region of interest" description="Disordered" evidence="1">
    <location>
        <begin position="80"/>
        <end position="100"/>
    </location>
</feature>
<dbReference type="Pfam" id="PF05901">
    <property type="entry name" value="Excalibur"/>
    <property type="match status" value="1"/>
</dbReference>
<dbReference type="InterPro" id="IPR016071">
    <property type="entry name" value="Staphylococal_nuclease_OB-fold"/>
</dbReference>
<feature type="chain" id="PRO_5045541265" evidence="2">
    <location>
        <begin position="30"/>
        <end position="234"/>
    </location>
</feature>
<organism evidence="4 5">
    <name type="scientific">Nocardioides aquaticus</name>
    <dbReference type="NCBI Taxonomy" id="160826"/>
    <lineage>
        <taxon>Bacteria</taxon>
        <taxon>Bacillati</taxon>
        <taxon>Actinomycetota</taxon>
        <taxon>Actinomycetes</taxon>
        <taxon>Propionibacteriales</taxon>
        <taxon>Nocardioidaceae</taxon>
        <taxon>Nocardioides</taxon>
    </lineage>
</organism>
<reference evidence="4 5" key="1">
    <citation type="submission" date="2021-05" db="EMBL/GenBank/DDBJ databases">
        <title>Complete genome of Nocardioides aquaticus KCTC 9944T isolated from meromictic and hypersaline Ekho Lake, Antarctica.</title>
        <authorList>
            <person name="Hwang K."/>
            <person name="Kim K.M."/>
            <person name="Choe H."/>
        </authorList>
    </citation>
    <scope>NUCLEOTIDE SEQUENCE [LARGE SCALE GENOMIC DNA]</scope>
    <source>
        <strain evidence="4 5">KCTC 9944</strain>
    </source>
</reference>
<dbReference type="PROSITE" id="PS50830">
    <property type="entry name" value="TNASE_3"/>
    <property type="match status" value="1"/>
</dbReference>
<dbReference type="EC" id="3.1.31.1" evidence="4"/>
<dbReference type="Pfam" id="PF00565">
    <property type="entry name" value="SNase"/>
    <property type="match status" value="1"/>
</dbReference>
<evidence type="ECO:0000313" key="5">
    <source>
        <dbReference type="Proteomes" id="UP000679307"/>
    </source>
</evidence>
<dbReference type="EMBL" id="CP075371">
    <property type="protein sequence ID" value="QVT79728.1"/>
    <property type="molecule type" value="Genomic_DNA"/>
</dbReference>
<dbReference type="Proteomes" id="UP000679307">
    <property type="component" value="Chromosome"/>
</dbReference>
<name>A0ABX8EM73_9ACTN</name>
<dbReference type="RefSeq" id="WP_214059137.1">
    <property type="nucleotide sequence ID" value="NZ_BAAAHS010000068.1"/>
</dbReference>
<dbReference type="Gene3D" id="2.40.50.90">
    <property type="match status" value="1"/>
</dbReference>